<evidence type="ECO:0000313" key="1">
    <source>
        <dbReference type="EMBL" id="AOX15819.1"/>
    </source>
</evidence>
<reference evidence="1 2" key="1">
    <citation type="journal article" date="2016" name="Microb. Cell Fact.">
        <title>Dissection of exopolysaccharide biosynthesis in Kozakia baliensis.</title>
        <authorList>
            <person name="Brandt J.U."/>
            <person name="Jakob F."/>
            <person name="Behr J."/>
            <person name="Geissler A.J."/>
            <person name="Vogel R.F."/>
        </authorList>
    </citation>
    <scope>NUCLEOTIDE SEQUENCE [LARGE SCALE GENOMIC DNA]</scope>
    <source>
        <strain evidence="1 2">DSM 14400</strain>
    </source>
</reference>
<gene>
    <name evidence="1" type="ORF">A0U89_00280</name>
</gene>
<organism evidence="1 2">
    <name type="scientific">Kozakia baliensis</name>
    <dbReference type="NCBI Taxonomy" id="153496"/>
    <lineage>
        <taxon>Bacteria</taxon>
        <taxon>Pseudomonadati</taxon>
        <taxon>Pseudomonadota</taxon>
        <taxon>Alphaproteobacteria</taxon>
        <taxon>Acetobacterales</taxon>
        <taxon>Acetobacteraceae</taxon>
        <taxon>Kozakia</taxon>
    </lineage>
</organism>
<dbReference type="KEGG" id="kba:A0U89_00280"/>
<evidence type="ECO:0000313" key="2">
    <source>
        <dbReference type="Proteomes" id="UP000179145"/>
    </source>
</evidence>
<dbReference type="STRING" id="153496.A0U89_00280"/>
<keyword evidence="2" id="KW-1185">Reference proteome</keyword>
<proteinExistence type="predicted"/>
<accession>A0A1D8UQB5</accession>
<protein>
    <submittedName>
        <fullName evidence="1">Uncharacterized protein</fullName>
    </submittedName>
</protein>
<dbReference type="Proteomes" id="UP000179145">
    <property type="component" value="Chromosome"/>
</dbReference>
<dbReference type="EMBL" id="CP014674">
    <property type="protein sequence ID" value="AOX15819.1"/>
    <property type="molecule type" value="Genomic_DNA"/>
</dbReference>
<sequence>MILVLGLGGTFTSAQASDSAVLQSMLDGCYAGTKSCVIDLHGATKTLTKALRINPERATIRNATFECRMTSGTCLYISQDGFPHHDPMTINRLEGITLLGNKSIDGITMNYTDDHNFNTNAAITLSSVSIQGFNKGISFGNNVWSVDMFNVIIGNGNIGIYTQPNVHSAGERSTFSGGTIYNNAVAGLDEESCWEFDFEGTSFDFNEQQMILKGETSFTGHIENKDTGKPEIVLGALVGVPAGSLYMSAGSSITVDEWDAKHPKQPCYVQTSLSYNNIKFPATIYGVGGTQGAVCGPGTAVNWTGQPFSEK</sequence>
<dbReference type="AlphaFoldDB" id="A0A1D8UQB5"/>
<name>A0A1D8UQB5_9PROT</name>